<keyword evidence="1" id="KW-1133">Transmembrane helix</keyword>
<accession>A0A8J6T9V2</accession>
<reference evidence="3 4" key="1">
    <citation type="submission" date="2020-08" db="EMBL/GenBank/DDBJ databases">
        <title>Bridging the membrane lipid divide: bacteria of the FCB group superphylum have the potential to synthesize archaeal ether lipids.</title>
        <authorList>
            <person name="Villanueva L."/>
            <person name="Von Meijenfeldt F.A.B."/>
            <person name="Westbye A.B."/>
            <person name="Yadav S."/>
            <person name="Hopmans E.C."/>
            <person name="Dutilh B.E."/>
            <person name="Sinninghe Damste J.S."/>
        </authorList>
    </citation>
    <scope>NUCLEOTIDE SEQUENCE [LARGE SCALE GENOMIC DNA]</scope>
    <source>
        <strain evidence="3">NIOZ-UU27</strain>
    </source>
</reference>
<evidence type="ECO:0000259" key="2">
    <source>
        <dbReference type="PROSITE" id="PS50222"/>
    </source>
</evidence>
<dbReference type="PROSITE" id="PS50222">
    <property type="entry name" value="EF_HAND_2"/>
    <property type="match status" value="1"/>
</dbReference>
<keyword evidence="1" id="KW-0472">Membrane</keyword>
<dbReference type="EMBL" id="JACNJD010000282">
    <property type="protein sequence ID" value="MBC8178446.1"/>
    <property type="molecule type" value="Genomic_DNA"/>
</dbReference>
<feature type="non-terminal residue" evidence="3">
    <location>
        <position position="710"/>
    </location>
</feature>
<evidence type="ECO:0000313" key="4">
    <source>
        <dbReference type="Proteomes" id="UP000650524"/>
    </source>
</evidence>
<sequence length="710" mass="77784">MRLETGADLLALDQLDQKLWAALSCPTQGLEFDEKTLALIDTDGDGRIRVPDIIAAAKWAGSLLKNPDDFIGSTSYLSLSAIDDSTPEGQELLSSAKQILKNLDKSDASEIIAEDTADTVKIFSKTRFNGDGIIPAESADDEAIGEVIVDIMACFGSEEDRSGLPGVSQEKVDKFFAEAQTYSDWWKKAEDDADSVLSYGDTTDKVVAIFQTVKAKVDDYFTRCRLVEFDPGAAVSLNPAKDAYEALALKDISNSAEEIAVFPLSGIEAGKSLPMKEGINPAWAGPVKQFFSEIVKPVFGDKDSLSAAEWENLSAKFSAYEAWLSSKEGTAVEQLGLKRVRDLLDNNSRETITELIEKDKALAPEANAISSVDRLIRYHRDLHTILNNFVSFRDFYTPETKAIFQAGTLYLDSRSCELCVRVSDVGKHSGLAQLSRTYLAYCDCTCKETDKKLSIAAAFTNGNADNLRIGRNGVFYDSEGRDWDATIVKIVEHPINVRQAFWSPYKRVARMISEQVAKMSAAREKEVQTKVDTALTKTSKKTKAGQGSPGQAFDIAKFAGIFAAIGLAIGALGTAIASMLTGFMELVWWQMPLAALGLLLAISGPSMIVAYLKLRKRNLAPILDANGWAVNTRAMINIPFGASLTRTATLPPGSRQTFKDPFAKKKLWKLYVVLIGFLVAAGVLLYNGYLQEWWKQCVVKEKTVQVMEGS</sequence>
<proteinExistence type="predicted"/>
<feature type="transmembrane region" description="Helical" evidence="1">
    <location>
        <begin position="667"/>
        <end position="686"/>
    </location>
</feature>
<dbReference type="AlphaFoldDB" id="A0A8J6T9V2"/>
<dbReference type="GO" id="GO:0005509">
    <property type="term" value="F:calcium ion binding"/>
    <property type="evidence" value="ECO:0007669"/>
    <property type="project" value="InterPro"/>
</dbReference>
<comment type="caution">
    <text evidence="3">The sequence shown here is derived from an EMBL/GenBank/DDBJ whole genome shotgun (WGS) entry which is preliminary data.</text>
</comment>
<keyword evidence="1" id="KW-0812">Transmembrane</keyword>
<feature type="domain" description="EF-hand" evidence="2">
    <location>
        <begin position="28"/>
        <end position="63"/>
    </location>
</feature>
<feature type="transmembrane region" description="Helical" evidence="1">
    <location>
        <begin position="586"/>
        <end position="612"/>
    </location>
</feature>
<gene>
    <name evidence="3" type="ORF">H8E19_13655</name>
</gene>
<evidence type="ECO:0000313" key="3">
    <source>
        <dbReference type="EMBL" id="MBC8178446.1"/>
    </source>
</evidence>
<dbReference type="Proteomes" id="UP000650524">
    <property type="component" value="Unassembled WGS sequence"/>
</dbReference>
<organism evidence="3 4">
    <name type="scientific">Candidatus Desulfacyla euxinica</name>
    <dbReference type="NCBI Taxonomy" id="2841693"/>
    <lineage>
        <taxon>Bacteria</taxon>
        <taxon>Deltaproteobacteria</taxon>
        <taxon>Candidatus Desulfacyla</taxon>
    </lineage>
</organism>
<feature type="transmembrane region" description="Helical" evidence="1">
    <location>
        <begin position="558"/>
        <end position="580"/>
    </location>
</feature>
<evidence type="ECO:0000256" key="1">
    <source>
        <dbReference type="SAM" id="Phobius"/>
    </source>
</evidence>
<name>A0A8J6T9V2_9DELT</name>
<dbReference type="InterPro" id="IPR002048">
    <property type="entry name" value="EF_hand_dom"/>
</dbReference>
<protein>
    <recommendedName>
        <fullName evidence="2">EF-hand domain-containing protein</fullName>
    </recommendedName>
</protein>